<dbReference type="SUPFAM" id="SSF55781">
    <property type="entry name" value="GAF domain-like"/>
    <property type="match status" value="1"/>
</dbReference>
<keyword evidence="1" id="KW-0805">Transcription regulation</keyword>
<dbReference type="InterPro" id="IPR029016">
    <property type="entry name" value="GAF-like_dom_sf"/>
</dbReference>
<dbReference type="PROSITE" id="PS00622">
    <property type="entry name" value="HTH_LUXR_1"/>
    <property type="match status" value="1"/>
</dbReference>
<dbReference type="Proteomes" id="UP001596113">
    <property type="component" value="Unassembled WGS sequence"/>
</dbReference>
<dbReference type="SUPFAM" id="SSF46894">
    <property type="entry name" value="C-terminal effector domain of the bipartite response regulators"/>
    <property type="match status" value="1"/>
</dbReference>
<evidence type="ECO:0000259" key="5">
    <source>
        <dbReference type="PROSITE" id="PS50043"/>
    </source>
</evidence>
<dbReference type="InterPro" id="IPR053159">
    <property type="entry name" value="Hybrid_Histidine_Kinase"/>
</dbReference>
<dbReference type="PANTHER" id="PTHR43642">
    <property type="entry name" value="HYBRID SIGNAL TRANSDUCTION HISTIDINE KINASE G"/>
    <property type="match status" value="1"/>
</dbReference>
<evidence type="ECO:0000313" key="7">
    <source>
        <dbReference type="Proteomes" id="UP001596113"/>
    </source>
</evidence>
<reference evidence="7" key="1">
    <citation type="journal article" date="2019" name="Int. J. Syst. Evol. Microbiol.">
        <title>The Global Catalogue of Microorganisms (GCM) 10K type strain sequencing project: providing services to taxonomists for standard genome sequencing and annotation.</title>
        <authorList>
            <consortium name="The Broad Institute Genomics Platform"/>
            <consortium name="The Broad Institute Genome Sequencing Center for Infectious Disease"/>
            <person name="Wu L."/>
            <person name="Ma J."/>
        </authorList>
    </citation>
    <scope>NUCLEOTIDE SEQUENCE [LARGE SCALE GENOMIC DNA]</scope>
    <source>
        <strain evidence="7">CGMCC 1.18575</strain>
    </source>
</reference>
<proteinExistence type="predicted"/>
<dbReference type="EMBL" id="JBHSMI010000028">
    <property type="protein sequence ID" value="MFC5404763.1"/>
    <property type="molecule type" value="Genomic_DNA"/>
</dbReference>
<dbReference type="SUPFAM" id="SSF56112">
    <property type="entry name" value="Protein kinase-like (PK-like)"/>
    <property type="match status" value="1"/>
</dbReference>
<feature type="region of interest" description="Disordered" evidence="3">
    <location>
        <begin position="1175"/>
        <end position="1195"/>
    </location>
</feature>
<dbReference type="InterPro" id="IPR011009">
    <property type="entry name" value="Kinase-like_dom_sf"/>
</dbReference>
<dbReference type="SMART" id="SM00421">
    <property type="entry name" value="HTH_LUXR"/>
    <property type="match status" value="1"/>
</dbReference>
<dbReference type="RefSeq" id="WP_378135347.1">
    <property type="nucleotide sequence ID" value="NZ_JBHSMI010000028.1"/>
</dbReference>
<dbReference type="Pfam" id="PF13191">
    <property type="entry name" value="AAA_16"/>
    <property type="match status" value="1"/>
</dbReference>
<dbReference type="InterPro" id="IPR041664">
    <property type="entry name" value="AAA_16"/>
</dbReference>
<dbReference type="PROSITE" id="PS50043">
    <property type="entry name" value="HTH_LUXR_2"/>
    <property type="match status" value="1"/>
</dbReference>
<feature type="domain" description="Protein kinase" evidence="4">
    <location>
        <begin position="1"/>
        <end position="141"/>
    </location>
</feature>
<dbReference type="InterPro" id="IPR000719">
    <property type="entry name" value="Prot_kinase_dom"/>
</dbReference>
<dbReference type="PANTHER" id="PTHR43642:SF1">
    <property type="entry name" value="HYBRID SIGNAL TRANSDUCTION HISTIDINE KINASE G"/>
    <property type="match status" value="1"/>
</dbReference>
<dbReference type="PROSITE" id="PS50011">
    <property type="entry name" value="PROTEIN_KINASE_DOM"/>
    <property type="match status" value="1"/>
</dbReference>
<evidence type="ECO:0000313" key="6">
    <source>
        <dbReference type="EMBL" id="MFC5404763.1"/>
    </source>
</evidence>
<protein>
    <submittedName>
        <fullName evidence="6">AAA family ATPase</fullName>
    </submittedName>
</protein>
<dbReference type="Gene3D" id="3.40.50.300">
    <property type="entry name" value="P-loop containing nucleotide triphosphate hydrolases"/>
    <property type="match status" value="1"/>
</dbReference>
<gene>
    <name evidence="6" type="ORF">ACFPOF_18650</name>
</gene>
<dbReference type="Pfam" id="PF00196">
    <property type="entry name" value="GerE"/>
    <property type="match status" value="1"/>
</dbReference>
<dbReference type="InterPro" id="IPR016032">
    <property type="entry name" value="Sig_transdc_resp-reg_C-effctor"/>
</dbReference>
<feature type="domain" description="HTH luxR-type" evidence="5">
    <location>
        <begin position="1376"/>
        <end position="1441"/>
    </location>
</feature>
<accession>A0ABW0HWM5</accession>
<dbReference type="SUPFAM" id="SSF52540">
    <property type="entry name" value="P-loop containing nucleoside triphosphate hydrolases"/>
    <property type="match status" value="1"/>
</dbReference>
<dbReference type="InterPro" id="IPR027417">
    <property type="entry name" value="P-loop_NTPase"/>
</dbReference>
<dbReference type="InterPro" id="IPR000792">
    <property type="entry name" value="Tscrpt_reg_LuxR_C"/>
</dbReference>
<evidence type="ECO:0000256" key="3">
    <source>
        <dbReference type="SAM" id="MobiDB-lite"/>
    </source>
</evidence>
<organism evidence="6 7">
    <name type="scientific">Cohnella soli</name>
    <dbReference type="NCBI Taxonomy" id="425005"/>
    <lineage>
        <taxon>Bacteria</taxon>
        <taxon>Bacillati</taxon>
        <taxon>Bacillota</taxon>
        <taxon>Bacilli</taxon>
        <taxon>Bacillales</taxon>
        <taxon>Paenibacillaceae</taxon>
        <taxon>Cohnella</taxon>
    </lineage>
</organism>
<evidence type="ECO:0000256" key="1">
    <source>
        <dbReference type="ARBA" id="ARBA00023015"/>
    </source>
</evidence>
<evidence type="ECO:0000256" key="2">
    <source>
        <dbReference type="ARBA" id="ARBA00023163"/>
    </source>
</evidence>
<keyword evidence="7" id="KW-1185">Reference proteome</keyword>
<sequence>MVRREHRQTTVIGCVTPANVYILWNERSARLSERMERHAPYRAPEQSGRLNRVSDARSDLYSLGVIYYELLTGQLPIRPERDEDWDSAHILQAPRPLSELRPEVGEPLQGMIMKLLAKSPDDRYQSAYGVLDDLQRCQNLLGSIGKLVPFEIGLLDASRLFRPSGFMYGRSDAIRQLEAGLEQAAGGAPAFRWLTGGEGSGKTALAQAFRLTVAQQGGRFVEGTVSHSQQAAPYEPYLQALRQLIQQLWSEPGELVKLLKERLRAEFGQEARMIVSLLPEAGPLFDCQADTPSEADKAMESMSFEQLLPRLIRFFAACTSPLVLFIDHLERADAGTIAVLHTLALDPTASGLLVIGASRTYRNETARNDAAAEENLEQTRAPAISWLSKRIRAHPAEEIALLPLGYEEVRQVVADALHDHSALTRVLARAVYNRTGGSPQAVKLLLETWIREKQLMFDDRARRWTWDAEVVRLTSDSAVDIERMEASFGKLPYDTKALLAMAAVIGSSFRLSLLSEAYGCTTELTLHRLREAEVEGIIGHVGESESGDGIENMYLFLHDHLHQLAYAFDAERNAQRHWRVGKLLQAQLREGGDASLPTAVDHLNLGVHAMPEQEKRQLAVHNLQASLKAMEDGQYVQGKRYAEAGLRLVEEEPKELVPETVYVQLKVNWAWAMYMCGHSEPAQISLLDLLERGGKLSRTEHLQIWTPLIQFHTFANDGSAVQYGQKALQDYGWSFKEKPSLLSIAKEVMQTQLFLYRKRGKLQTLQSTHHDEEYVALCGLMLRLAFPMMLQNAEALIELYARFIRYGIRTGINESLICIIGAYESLLQRVLPNYAQVEVFAELADRHDMDLSGSHFKYRYAFISGISNQLKDPVEASLYLEQALRRGMEAGDIDFVNMAVITCLITHNGDLYALDELLDYFAKHVRRYASDKTLEIAQIAESYAAALREESALERFIAIPESASGVVGAGNEKEEEEEDNYSYCCKLEAACLAGRYREALYWAGRGRTNELAADWGRIRKHRVYESLALAALYPKASVEERKRIRLALRAHLRKMAKWKGIFGVNSIAHRLMKAEWERISGKSLEALREYMAAVKQARSEKNGLMEGIACERLALYYEQDMISRSGAMIAMMDACTAYSVWGVTSKVTQIRTRHAELLQVVSKPYEIQGRVEGDRPRIRLPQPDHAAAREDEKSGDDELLEQIVNGVGTRRSNWQESFLEAALRQSGAERGVVLSCGENGFAIEALSDMPSDGETSELYAESVARHAAMTNEPVVLPDALQSYFVKDAYISSCRPRSVLCMAIAVPGARASFIVYLENRHVPGVFANRDLNVLELIATRTIYFSMLDNEAAAVSETTGAEDRAGKDLGSLDSASASSTFVEPLTGREIEILSALAEGLSNKEIAERFGIAESTVKTHTTRIFGKLGVKRRGQAVALAKQRQMIE</sequence>
<name>A0ABW0HWM5_9BACL</name>
<dbReference type="InterPro" id="IPR036388">
    <property type="entry name" value="WH-like_DNA-bd_sf"/>
</dbReference>
<dbReference type="Gene3D" id="1.10.10.10">
    <property type="entry name" value="Winged helix-like DNA-binding domain superfamily/Winged helix DNA-binding domain"/>
    <property type="match status" value="1"/>
</dbReference>
<dbReference type="Gene3D" id="3.30.450.40">
    <property type="match status" value="1"/>
</dbReference>
<comment type="caution">
    <text evidence="6">The sequence shown here is derived from an EMBL/GenBank/DDBJ whole genome shotgun (WGS) entry which is preliminary data.</text>
</comment>
<dbReference type="Gene3D" id="1.10.510.10">
    <property type="entry name" value="Transferase(Phosphotransferase) domain 1"/>
    <property type="match status" value="1"/>
</dbReference>
<dbReference type="PRINTS" id="PR00038">
    <property type="entry name" value="HTHLUXR"/>
</dbReference>
<keyword evidence="2" id="KW-0804">Transcription</keyword>
<evidence type="ECO:0000259" key="4">
    <source>
        <dbReference type="PROSITE" id="PS50011"/>
    </source>
</evidence>
<dbReference type="CDD" id="cd06170">
    <property type="entry name" value="LuxR_C_like"/>
    <property type="match status" value="1"/>
</dbReference>